<accession>A0A1X2HI94</accession>
<gene>
    <name evidence="1" type="ORF">BCR43DRAFT_438642</name>
</gene>
<dbReference type="Proteomes" id="UP000242180">
    <property type="component" value="Unassembled WGS sequence"/>
</dbReference>
<evidence type="ECO:0000313" key="1">
    <source>
        <dbReference type="EMBL" id="ORY98176.1"/>
    </source>
</evidence>
<dbReference type="EMBL" id="MCGN01000004">
    <property type="protein sequence ID" value="ORY98176.1"/>
    <property type="molecule type" value="Genomic_DNA"/>
</dbReference>
<evidence type="ECO:0000313" key="2">
    <source>
        <dbReference type="Proteomes" id="UP000242180"/>
    </source>
</evidence>
<sequence>NPTILLLYKIAFAEIYPQETYQQNYQSAVDTICTMNKRQFQNFLDKINSKEPLNKIRRICEKSIHYNDEVKVKLLGDSPSSPSSDELDFPDCSPMGPPSKSKHAIVAQDIDFIDSSGNEWRVRMDWQSCLKAGRHRNLLLSYSTPESLRVTYPMLSKKNKMRPVYYI</sequence>
<proteinExistence type="predicted"/>
<dbReference type="AlphaFoldDB" id="A0A1X2HI94"/>
<dbReference type="OMA" id="CLENHAQ"/>
<comment type="caution">
    <text evidence="1">The sequence shown here is derived from an EMBL/GenBank/DDBJ whole genome shotgun (WGS) entry which is preliminary data.</text>
</comment>
<dbReference type="OrthoDB" id="2237161at2759"/>
<keyword evidence="2" id="KW-1185">Reference proteome</keyword>
<protein>
    <submittedName>
        <fullName evidence="1">Uncharacterized protein</fullName>
    </submittedName>
</protein>
<name>A0A1X2HI94_SYNRA</name>
<dbReference type="InParanoid" id="A0A1X2HI94"/>
<organism evidence="1 2">
    <name type="scientific">Syncephalastrum racemosum</name>
    <name type="common">Filamentous fungus</name>
    <dbReference type="NCBI Taxonomy" id="13706"/>
    <lineage>
        <taxon>Eukaryota</taxon>
        <taxon>Fungi</taxon>
        <taxon>Fungi incertae sedis</taxon>
        <taxon>Mucoromycota</taxon>
        <taxon>Mucoromycotina</taxon>
        <taxon>Mucoromycetes</taxon>
        <taxon>Mucorales</taxon>
        <taxon>Syncephalastraceae</taxon>
        <taxon>Syncephalastrum</taxon>
    </lineage>
</organism>
<feature type="non-terminal residue" evidence="1">
    <location>
        <position position="1"/>
    </location>
</feature>
<reference evidence="1 2" key="1">
    <citation type="submission" date="2016-07" db="EMBL/GenBank/DDBJ databases">
        <title>Pervasive Adenine N6-methylation of Active Genes in Fungi.</title>
        <authorList>
            <consortium name="DOE Joint Genome Institute"/>
            <person name="Mondo S.J."/>
            <person name="Dannebaum R.O."/>
            <person name="Kuo R.C."/>
            <person name="Labutti K."/>
            <person name="Haridas S."/>
            <person name="Kuo A."/>
            <person name="Salamov A."/>
            <person name="Ahrendt S.R."/>
            <person name="Lipzen A."/>
            <person name="Sullivan W."/>
            <person name="Andreopoulos W.B."/>
            <person name="Clum A."/>
            <person name="Lindquist E."/>
            <person name="Daum C."/>
            <person name="Ramamoorthy G.K."/>
            <person name="Gryganskyi A."/>
            <person name="Culley D."/>
            <person name="Magnuson J.K."/>
            <person name="James T.Y."/>
            <person name="O'Malley M.A."/>
            <person name="Stajich J.E."/>
            <person name="Spatafora J.W."/>
            <person name="Visel A."/>
            <person name="Grigoriev I.V."/>
        </authorList>
    </citation>
    <scope>NUCLEOTIDE SEQUENCE [LARGE SCALE GENOMIC DNA]</scope>
    <source>
        <strain evidence="1 2">NRRL 2496</strain>
    </source>
</reference>